<proteinExistence type="predicted"/>
<dbReference type="Proteomes" id="UP000070612">
    <property type="component" value="Unassembled WGS sequence"/>
</dbReference>
<dbReference type="GO" id="GO:0006508">
    <property type="term" value="P:proteolysis"/>
    <property type="evidence" value="ECO:0007669"/>
    <property type="project" value="InterPro"/>
</dbReference>
<dbReference type="PROSITE" id="PS00134">
    <property type="entry name" value="TRYPSIN_HIS"/>
    <property type="match status" value="1"/>
</dbReference>
<dbReference type="InterPro" id="IPR018114">
    <property type="entry name" value="TRYPSIN_HIS"/>
</dbReference>
<dbReference type="PATRIC" id="fig|59750.3.peg.905"/>
<dbReference type="InterPro" id="IPR009003">
    <property type="entry name" value="Peptidase_S1_PA"/>
</dbReference>
<feature type="domain" description="Peptidase S1" evidence="1">
    <location>
        <begin position="68"/>
        <end position="229"/>
    </location>
</feature>
<name>A0A132PLC0_9MYCO</name>
<organism evidence="2 3">
    <name type="scientific">Mycolicibacterium wolinskyi</name>
    <dbReference type="NCBI Taxonomy" id="59750"/>
    <lineage>
        <taxon>Bacteria</taxon>
        <taxon>Bacillati</taxon>
        <taxon>Actinomycetota</taxon>
        <taxon>Actinomycetes</taxon>
        <taxon>Mycobacteriales</taxon>
        <taxon>Mycobacteriaceae</taxon>
        <taxon>Mycolicibacterium</taxon>
    </lineage>
</organism>
<dbReference type="Pfam" id="PF00089">
    <property type="entry name" value="Trypsin"/>
    <property type="match status" value="1"/>
</dbReference>
<gene>
    <name evidence="2" type="ORF">AFM11_17750</name>
</gene>
<dbReference type="EMBL" id="LGTW01000011">
    <property type="protein sequence ID" value="KWX22792.1"/>
    <property type="molecule type" value="Genomic_DNA"/>
</dbReference>
<dbReference type="Gene3D" id="2.40.10.10">
    <property type="entry name" value="Trypsin-like serine proteases"/>
    <property type="match status" value="2"/>
</dbReference>
<dbReference type="STRING" id="59750.AWC31_11870"/>
<evidence type="ECO:0000313" key="3">
    <source>
        <dbReference type="Proteomes" id="UP000070612"/>
    </source>
</evidence>
<sequence>MFVRTRGLTTRIPAVRVRVGQYRWVRVVRTATVMAAVAITVTYVASACADAQPKQEGAPPAVPDPRVGALFLGGGSLHTCTAAVLDSTAGDLILTAAHCLVDGVETEFMPGFRDGADAAWRVTAVYLDPRWLADQDPQADFAIARVVRDGAASVQQQAGGGLALGAAPSAGATVTVTGYPTGTGGGPRVCRGSTSMSAQGFPSLSCAGLGDGFSGAPWAVGSTVTGIVGGLDGGGCDDDVSYSPRFDDGVVRLLHRAEEAGDGDTIPTVLGSDC</sequence>
<dbReference type="GO" id="GO:0004252">
    <property type="term" value="F:serine-type endopeptidase activity"/>
    <property type="evidence" value="ECO:0007669"/>
    <property type="project" value="InterPro"/>
</dbReference>
<dbReference type="InterPro" id="IPR001254">
    <property type="entry name" value="Trypsin_dom"/>
</dbReference>
<evidence type="ECO:0000313" key="2">
    <source>
        <dbReference type="EMBL" id="KWX22792.1"/>
    </source>
</evidence>
<keyword evidence="3" id="KW-1185">Reference proteome</keyword>
<dbReference type="InterPro" id="IPR043504">
    <property type="entry name" value="Peptidase_S1_PA_chymotrypsin"/>
</dbReference>
<comment type="caution">
    <text evidence="2">The sequence shown here is derived from an EMBL/GenBank/DDBJ whole genome shotgun (WGS) entry which is preliminary data.</text>
</comment>
<evidence type="ECO:0000259" key="1">
    <source>
        <dbReference type="Pfam" id="PF00089"/>
    </source>
</evidence>
<reference evidence="2 3" key="1">
    <citation type="submission" date="2015-07" db="EMBL/GenBank/DDBJ databases">
        <title>A draft genome sequence of Mycobacterium wolinskyi.</title>
        <authorList>
            <person name="de Man T.J."/>
            <person name="Perry K.A."/>
            <person name="Coulliette A.D."/>
            <person name="Jensen B."/>
            <person name="Toney N.C."/>
            <person name="Limbago B.M."/>
            <person name="Noble-Wang J."/>
        </authorList>
    </citation>
    <scope>NUCLEOTIDE SEQUENCE [LARGE SCALE GENOMIC DNA]</scope>
    <source>
        <strain evidence="2 3">CDC_01</strain>
    </source>
</reference>
<protein>
    <submittedName>
        <fullName evidence="2">Trypsin</fullName>
    </submittedName>
</protein>
<dbReference type="AlphaFoldDB" id="A0A132PLC0"/>
<dbReference type="SUPFAM" id="SSF50494">
    <property type="entry name" value="Trypsin-like serine proteases"/>
    <property type="match status" value="1"/>
</dbReference>
<accession>A0A132PLC0</accession>